<dbReference type="InterPro" id="IPR002751">
    <property type="entry name" value="CbiM/NikMN"/>
</dbReference>
<feature type="transmembrane region" description="Helical" evidence="7">
    <location>
        <begin position="42"/>
        <end position="58"/>
    </location>
</feature>
<dbReference type="Proteomes" id="UP000483379">
    <property type="component" value="Unassembled WGS sequence"/>
</dbReference>
<keyword evidence="5 7" id="KW-1133">Transmembrane helix</keyword>
<feature type="transmembrane region" description="Helical" evidence="7">
    <location>
        <begin position="107"/>
        <end position="131"/>
    </location>
</feature>
<keyword evidence="2" id="KW-0813">Transport</keyword>
<dbReference type="Pfam" id="PF01891">
    <property type="entry name" value="CbiM"/>
    <property type="match status" value="1"/>
</dbReference>
<keyword evidence="6 7" id="KW-0472">Membrane</keyword>
<evidence type="ECO:0000256" key="3">
    <source>
        <dbReference type="ARBA" id="ARBA00022475"/>
    </source>
</evidence>
<sequence length="221" mass="24426">MTIDPDLLSPLLRWVVILLSVLSLLLALRLAPWRKLWDQEQANVFFGATVALLLLWHLDTQVQPGLDYHLLGVTAITLMFGWSFAVIAAALALVGVTLNTGGSWSGFGVNVFVTAIVPISLTQVALILIRWYLPKQFFVYVLINGFVTAGLAAAFAAYVAIALLVMSGAYSYAEMGEQVIPFFPLMFMPEAFLNGWAMVVLVAFKPQWVYSFSDEQYLKGK</sequence>
<evidence type="ECO:0000256" key="6">
    <source>
        <dbReference type="ARBA" id="ARBA00023136"/>
    </source>
</evidence>
<dbReference type="RefSeq" id="WP_164453770.1">
    <property type="nucleotide sequence ID" value="NZ_JAAIJQ010000047.1"/>
</dbReference>
<evidence type="ECO:0000313" key="9">
    <source>
        <dbReference type="Proteomes" id="UP000483379"/>
    </source>
</evidence>
<keyword evidence="3" id="KW-1003">Cell membrane</keyword>
<dbReference type="GO" id="GO:0005886">
    <property type="term" value="C:plasma membrane"/>
    <property type="evidence" value="ECO:0007669"/>
    <property type="project" value="UniProtKB-SubCell"/>
</dbReference>
<proteinExistence type="predicted"/>
<evidence type="ECO:0000256" key="2">
    <source>
        <dbReference type="ARBA" id="ARBA00022448"/>
    </source>
</evidence>
<feature type="transmembrane region" description="Helical" evidence="7">
    <location>
        <begin position="182"/>
        <end position="204"/>
    </location>
</feature>
<dbReference type="GO" id="GO:0000041">
    <property type="term" value="P:transition metal ion transport"/>
    <property type="evidence" value="ECO:0007669"/>
    <property type="project" value="InterPro"/>
</dbReference>
<organism evidence="8 9">
    <name type="scientific">Thiorhodococcus minor</name>
    <dbReference type="NCBI Taxonomy" id="57489"/>
    <lineage>
        <taxon>Bacteria</taxon>
        <taxon>Pseudomonadati</taxon>
        <taxon>Pseudomonadota</taxon>
        <taxon>Gammaproteobacteria</taxon>
        <taxon>Chromatiales</taxon>
        <taxon>Chromatiaceae</taxon>
        <taxon>Thiorhodococcus</taxon>
    </lineage>
</organism>
<feature type="transmembrane region" description="Helical" evidence="7">
    <location>
        <begin position="12"/>
        <end position="30"/>
    </location>
</feature>
<protein>
    <submittedName>
        <fullName evidence="8">Molecular chaperone DnaJ</fullName>
    </submittedName>
</protein>
<feature type="transmembrane region" description="Helical" evidence="7">
    <location>
        <begin position="137"/>
        <end position="170"/>
    </location>
</feature>
<comment type="subcellular location">
    <subcellularLocation>
        <location evidence="1">Cell membrane</location>
        <topology evidence="1">Multi-pass membrane protein</topology>
    </subcellularLocation>
</comment>
<evidence type="ECO:0000256" key="1">
    <source>
        <dbReference type="ARBA" id="ARBA00004651"/>
    </source>
</evidence>
<reference evidence="8 9" key="1">
    <citation type="submission" date="2020-02" db="EMBL/GenBank/DDBJ databases">
        <title>Genome sequences of Thiorhodococcus mannitoliphagus and Thiorhodococcus minor, purple sulfur photosynthetic bacteria in the gammaproteobacterial family, Chromatiaceae.</title>
        <authorList>
            <person name="Aviles F.A."/>
            <person name="Meyer T.E."/>
            <person name="Kyndt J.A."/>
        </authorList>
    </citation>
    <scope>NUCLEOTIDE SEQUENCE [LARGE SCALE GENOMIC DNA]</scope>
    <source>
        <strain evidence="8 9">DSM 11518</strain>
    </source>
</reference>
<dbReference type="AlphaFoldDB" id="A0A6M0K4L0"/>
<dbReference type="Gene3D" id="1.10.1760.20">
    <property type="match status" value="1"/>
</dbReference>
<keyword evidence="4 7" id="KW-0812">Transmembrane</keyword>
<evidence type="ECO:0000256" key="7">
    <source>
        <dbReference type="SAM" id="Phobius"/>
    </source>
</evidence>
<keyword evidence="9" id="KW-1185">Reference proteome</keyword>
<gene>
    <name evidence="8" type="ORF">G3446_15660</name>
</gene>
<evidence type="ECO:0000313" key="8">
    <source>
        <dbReference type="EMBL" id="NEV63305.1"/>
    </source>
</evidence>
<comment type="caution">
    <text evidence="8">The sequence shown here is derived from an EMBL/GenBank/DDBJ whole genome shotgun (WGS) entry which is preliminary data.</text>
</comment>
<feature type="transmembrane region" description="Helical" evidence="7">
    <location>
        <begin position="70"/>
        <end position="95"/>
    </location>
</feature>
<evidence type="ECO:0000256" key="5">
    <source>
        <dbReference type="ARBA" id="ARBA00022989"/>
    </source>
</evidence>
<accession>A0A6M0K4L0</accession>
<dbReference type="EMBL" id="JAAIJQ010000047">
    <property type="protein sequence ID" value="NEV63305.1"/>
    <property type="molecule type" value="Genomic_DNA"/>
</dbReference>
<evidence type="ECO:0000256" key="4">
    <source>
        <dbReference type="ARBA" id="ARBA00022692"/>
    </source>
</evidence>
<name>A0A6M0K4L0_9GAMM</name>